<dbReference type="EMBL" id="BARS01007998">
    <property type="protein sequence ID" value="GAF72393.1"/>
    <property type="molecule type" value="Genomic_DNA"/>
</dbReference>
<organism evidence="1">
    <name type="scientific">marine sediment metagenome</name>
    <dbReference type="NCBI Taxonomy" id="412755"/>
    <lineage>
        <taxon>unclassified sequences</taxon>
        <taxon>metagenomes</taxon>
        <taxon>ecological metagenomes</taxon>
    </lineage>
</organism>
<feature type="non-terminal residue" evidence="1">
    <location>
        <position position="175"/>
    </location>
</feature>
<proteinExistence type="predicted"/>
<gene>
    <name evidence="1" type="ORF">S01H1_15320</name>
</gene>
<dbReference type="AlphaFoldDB" id="X0RUC1"/>
<reference evidence="1" key="1">
    <citation type="journal article" date="2014" name="Front. Microbiol.">
        <title>High frequency of phylogenetically diverse reductive dehalogenase-homologous genes in deep subseafloor sedimentary metagenomes.</title>
        <authorList>
            <person name="Kawai M."/>
            <person name="Futagami T."/>
            <person name="Toyoda A."/>
            <person name="Takaki Y."/>
            <person name="Nishi S."/>
            <person name="Hori S."/>
            <person name="Arai W."/>
            <person name="Tsubouchi T."/>
            <person name="Morono Y."/>
            <person name="Uchiyama I."/>
            <person name="Ito T."/>
            <person name="Fujiyama A."/>
            <person name="Inagaki F."/>
            <person name="Takami H."/>
        </authorList>
    </citation>
    <scope>NUCLEOTIDE SEQUENCE</scope>
    <source>
        <strain evidence="1">Expedition CK06-06</strain>
    </source>
</reference>
<sequence length="175" mass="20331">MGKTKILFKMFYLYHKAAYDPLIDIFSSDSQYDVAVSLTNEVTRKFGIFNKKETNETLTGSLQKNVRISDENEHFDIVIVPDVVDEKKYGEALLCMLYHGLTFTKTVTYRELEKHKPNKYIIFAESNYAVKQLEESDSLHNSEVYKIGYPKVDPLFQTGLFDKKKFLKFLGLDTN</sequence>
<name>X0RUC1_9ZZZZ</name>
<comment type="caution">
    <text evidence="1">The sequence shown here is derived from an EMBL/GenBank/DDBJ whole genome shotgun (WGS) entry which is preliminary data.</text>
</comment>
<evidence type="ECO:0000313" key="1">
    <source>
        <dbReference type="EMBL" id="GAF72393.1"/>
    </source>
</evidence>
<protein>
    <submittedName>
        <fullName evidence="1">Uncharacterized protein</fullName>
    </submittedName>
</protein>
<accession>X0RUC1</accession>